<gene>
    <name evidence="1" type="ORF">FRX31_032373</name>
</gene>
<keyword evidence="2" id="KW-1185">Reference proteome</keyword>
<dbReference type="Proteomes" id="UP000554482">
    <property type="component" value="Unassembled WGS sequence"/>
</dbReference>
<comment type="caution">
    <text evidence="1">The sequence shown here is derived from an EMBL/GenBank/DDBJ whole genome shotgun (WGS) entry which is preliminary data.</text>
</comment>
<proteinExistence type="predicted"/>
<sequence>MTRRCNHRKDEDVDGVKELAQAIVQFGVFYEKVEGVKQRQMIELEKQMMEFMKNLEFQKMQLFMDWHV</sequence>
<dbReference type="EMBL" id="JABWDY010040542">
    <property type="protein sequence ID" value="KAF5178041.1"/>
    <property type="molecule type" value="Genomic_DNA"/>
</dbReference>
<reference evidence="1 2" key="1">
    <citation type="submission" date="2020-06" db="EMBL/GenBank/DDBJ databases">
        <title>Transcriptomic and genomic resources for Thalictrum thalictroides and T. hernandezii: Facilitating candidate gene discovery in an emerging model plant lineage.</title>
        <authorList>
            <person name="Arias T."/>
            <person name="Riano-Pachon D.M."/>
            <person name="Di Stilio V.S."/>
        </authorList>
    </citation>
    <scope>NUCLEOTIDE SEQUENCE [LARGE SCALE GENOMIC DNA]</scope>
    <source>
        <strain evidence="2">cv. WT478/WT964</strain>
        <tissue evidence="1">Leaves</tissue>
    </source>
</reference>
<dbReference type="OrthoDB" id="2019351at2759"/>
<accession>A0A7J6UZZ4</accession>
<dbReference type="GO" id="GO:0005634">
    <property type="term" value="C:nucleus"/>
    <property type="evidence" value="ECO:0007669"/>
    <property type="project" value="TreeGrafter"/>
</dbReference>
<dbReference type="AlphaFoldDB" id="A0A7J6UZZ4"/>
<protein>
    <submittedName>
        <fullName evidence="1">Trihelix transcription factor ASIL2</fullName>
    </submittedName>
</protein>
<evidence type="ECO:0000313" key="2">
    <source>
        <dbReference type="Proteomes" id="UP000554482"/>
    </source>
</evidence>
<evidence type="ECO:0000313" key="1">
    <source>
        <dbReference type="EMBL" id="KAF5178041.1"/>
    </source>
</evidence>
<organism evidence="1 2">
    <name type="scientific">Thalictrum thalictroides</name>
    <name type="common">Rue-anemone</name>
    <name type="synonym">Anemone thalictroides</name>
    <dbReference type="NCBI Taxonomy" id="46969"/>
    <lineage>
        <taxon>Eukaryota</taxon>
        <taxon>Viridiplantae</taxon>
        <taxon>Streptophyta</taxon>
        <taxon>Embryophyta</taxon>
        <taxon>Tracheophyta</taxon>
        <taxon>Spermatophyta</taxon>
        <taxon>Magnoliopsida</taxon>
        <taxon>Ranunculales</taxon>
        <taxon>Ranunculaceae</taxon>
        <taxon>Thalictroideae</taxon>
        <taxon>Thalictrum</taxon>
    </lineage>
</organism>
<dbReference type="PANTHER" id="PTHR31307">
    <property type="entry name" value="TRIHELIX TRANSCRIPTION FACTOR ASIL2"/>
    <property type="match status" value="1"/>
</dbReference>
<dbReference type="InterPro" id="IPR044823">
    <property type="entry name" value="ASIL1/2-like"/>
</dbReference>
<name>A0A7J6UZZ4_THATH</name>
<dbReference type="GO" id="GO:0000976">
    <property type="term" value="F:transcription cis-regulatory region binding"/>
    <property type="evidence" value="ECO:0007669"/>
    <property type="project" value="TreeGrafter"/>
</dbReference>
<dbReference type="PANTHER" id="PTHR31307:SF16">
    <property type="entry name" value="OS05G0560600 PROTEIN"/>
    <property type="match status" value="1"/>
</dbReference>